<reference evidence="2" key="1">
    <citation type="journal article" date="2015" name="Nature">
        <title>Complex archaea that bridge the gap between prokaryotes and eukaryotes.</title>
        <authorList>
            <person name="Spang A."/>
            <person name="Saw J.H."/>
            <person name="Jorgensen S.L."/>
            <person name="Zaremba-Niedzwiedzka K."/>
            <person name="Martijn J."/>
            <person name="Lind A.E."/>
            <person name="van Eijk R."/>
            <person name="Schleper C."/>
            <person name="Guy L."/>
            <person name="Ettema T.J."/>
        </authorList>
    </citation>
    <scope>NUCLEOTIDE SEQUENCE</scope>
</reference>
<name>A0A0F9S893_9ZZZZ</name>
<dbReference type="EMBL" id="LAZR01002790">
    <property type="protein sequence ID" value="KKN25583.1"/>
    <property type="molecule type" value="Genomic_DNA"/>
</dbReference>
<feature type="region of interest" description="Disordered" evidence="1">
    <location>
        <begin position="1"/>
        <end position="28"/>
    </location>
</feature>
<accession>A0A0F9S893</accession>
<protein>
    <recommendedName>
        <fullName evidence="3">Homogentisate 1,2-dioxygenase</fullName>
    </recommendedName>
</protein>
<gene>
    <name evidence="2" type="ORF">LCGC14_0883170</name>
</gene>
<proteinExistence type="predicted"/>
<comment type="caution">
    <text evidence="2">The sequence shown here is derived from an EMBL/GenBank/DDBJ whole genome shotgun (WGS) entry which is preliminary data.</text>
</comment>
<evidence type="ECO:0000313" key="2">
    <source>
        <dbReference type="EMBL" id="KKN25583.1"/>
    </source>
</evidence>
<dbReference type="AlphaFoldDB" id="A0A0F9S893"/>
<evidence type="ECO:0000256" key="1">
    <source>
        <dbReference type="SAM" id="MobiDB-lite"/>
    </source>
</evidence>
<evidence type="ECO:0008006" key="3">
    <source>
        <dbReference type="Google" id="ProtNLM"/>
    </source>
</evidence>
<feature type="compositionally biased region" description="Polar residues" evidence="1">
    <location>
        <begin position="1"/>
        <end position="13"/>
    </location>
</feature>
<sequence>MTNQTNPSGQIKATGTMGPAADYMSGFGNDFETEALPGALPFASE</sequence>
<organism evidence="2">
    <name type="scientific">marine sediment metagenome</name>
    <dbReference type="NCBI Taxonomy" id="412755"/>
    <lineage>
        <taxon>unclassified sequences</taxon>
        <taxon>metagenomes</taxon>
        <taxon>ecological metagenomes</taxon>
    </lineage>
</organism>